<comment type="caution">
    <text evidence="2">The sequence shown here is derived from an EMBL/GenBank/DDBJ whole genome shotgun (WGS) entry which is preliminary data.</text>
</comment>
<sequence length="90" mass="9667">MVGSAPTMVSENQGSIPEREPEKLLPHPMKAAGAQITLSARGAVQPYFPGTQKPLSESISSRNSDLHVLSLEYYSYPSKCGTIQGALTDF</sequence>
<evidence type="ECO:0000313" key="3">
    <source>
        <dbReference type="Proteomes" id="UP001054945"/>
    </source>
</evidence>
<reference evidence="2 3" key="1">
    <citation type="submission" date="2021-06" db="EMBL/GenBank/DDBJ databases">
        <title>Caerostris extrusa draft genome.</title>
        <authorList>
            <person name="Kono N."/>
            <person name="Arakawa K."/>
        </authorList>
    </citation>
    <scope>NUCLEOTIDE SEQUENCE [LARGE SCALE GENOMIC DNA]</scope>
</reference>
<dbReference type="AlphaFoldDB" id="A0AAV4WYQ0"/>
<accession>A0AAV4WYQ0</accession>
<gene>
    <name evidence="2" type="ORF">CEXT_470841</name>
</gene>
<dbReference type="Proteomes" id="UP001054945">
    <property type="component" value="Unassembled WGS sequence"/>
</dbReference>
<evidence type="ECO:0000313" key="2">
    <source>
        <dbReference type="EMBL" id="GIY86986.1"/>
    </source>
</evidence>
<proteinExistence type="predicted"/>
<organism evidence="2 3">
    <name type="scientific">Caerostris extrusa</name>
    <name type="common">Bark spider</name>
    <name type="synonym">Caerostris bankana</name>
    <dbReference type="NCBI Taxonomy" id="172846"/>
    <lineage>
        <taxon>Eukaryota</taxon>
        <taxon>Metazoa</taxon>
        <taxon>Ecdysozoa</taxon>
        <taxon>Arthropoda</taxon>
        <taxon>Chelicerata</taxon>
        <taxon>Arachnida</taxon>
        <taxon>Araneae</taxon>
        <taxon>Araneomorphae</taxon>
        <taxon>Entelegynae</taxon>
        <taxon>Araneoidea</taxon>
        <taxon>Araneidae</taxon>
        <taxon>Caerostris</taxon>
    </lineage>
</organism>
<keyword evidence="3" id="KW-1185">Reference proteome</keyword>
<feature type="region of interest" description="Disordered" evidence="1">
    <location>
        <begin position="1"/>
        <end position="21"/>
    </location>
</feature>
<protein>
    <submittedName>
        <fullName evidence="2">Uncharacterized protein</fullName>
    </submittedName>
</protein>
<evidence type="ECO:0000256" key="1">
    <source>
        <dbReference type="SAM" id="MobiDB-lite"/>
    </source>
</evidence>
<dbReference type="EMBL" id="BPLR01016865">
    <property type="protein sequence ID" value="GIY86986.1"/>
    <property type="molecule type" value="Genomic_DNA"/>
</dbReference>
<name>A0AAV4WYQ0_CAEEX</name>